<evidence type="ECO:0000313" key="1">
    <source>
        <dbReference type="EMBL" id="KAL3520198.1"/>
    </source>
</evidence>
<evidence type="ECO:0000313" key="2">
    <source>
        <dbReference type="Proteomes" id="UP001630127"/>
    </source>
</evidence>
<comment type="caution">
    <text evidence="1">The sequence shown here is derived from an EMBL/GenBank/DDBJ whole genome shotgun (WGS) entry which is preliminary data.</text>
</comment>
<organism evidence="1 2">
    <name type="scientific">Cinchona calisaya</name>
    <dbReference type="NCBI Taxonomy" id="153742"/>
    <lineage>
        <taxon>Eukaryota</taxon>
        <taxon>Viridiplantae</taxon>
        <taxon>Streptophyta</taxon>
        <taxon>Embryophyta</taxon>
        <taxon>Tracheophyta</taxon>
        <taxon>Spermatophyta</taxon>
        <taxon>Magnoliopsida</taxon>
        <taxon>eudicotyledons</taxon>
        <taxon>Gunneridae</taxon>
        <taxon>Pentapetalae</taxon>
        <taxon>asterids</taxon>
        <taxon>lamiids</taxon>
        <taxon>Gentianales</taxon>
        <taxon>Rubiaceae</taxon>
        <taxon>Cinchonoideae</taxon>
        <taxon>Cinchoneae</taxon>
        <taxon>Cinchona</taxon>
    </lineage>
</organism>
<keyword evidence="2" id="KW-1185">Reference proteome</keyword>
<reference evidence="1 2" key="1">
    <citation type="submission" date="2024-11" db="EMBL/GenBank/DDBJ databases">
        <title>A near-complete genome assembly of Cinchona calisaya.</title>
        <authorList>
            <person name="Lian D.C."/>
            <person name="Zhao X.W."/>
            <person name="Wei L."/>
        </authorList>
    </citation>
    <scope>NUCLEOTIDE SEQUENCE [LARGE SCALE GENOMIC DNA]</scope>
    <source>
        <tissue evidence="1">Nenye</tissue>
    </source>
</reference>
<sequence length="113" mass="12901">MGAAYEVTIDGRGKLSHLTREVKYLKRDSKLSAWRSKNSLVIAWLINSIEPTTGNPHIATNHEPIHSEPYDLDLPIAERIEVVENDRKLRSLGWEITNWAGRGRLQTRRDGRG</sequence>
<protein>
    <submittedName>
        <fullName evidence="1">Uncharacterized protein</fullName>
    </submittedName>
</protein>
<proteinExistence type="predicted"/>
<accession>A0ABD2ZLM3</accession>
<dbReference type="EMBL" id="JBJUIK010000008">
    <property type="protein sequence ID" value="KAL3520198.1"/>
    <property type="molecule type" value="Genomic_DNA"/>
</dbReference>
<dbReference type="Proteomes" id="UP001630127">
    <property type="component" value="Unassembled WGS sequence"/>
</dbReference>
<dbReference type="AlphaFoldDB" id="A0ABD2ZLM3"/>
<name>A0ABD2ZLM3_9GENT</name>
<gene>
    <name evidence="1" type="ORF">ACH5RR_018347</name>
</gene>